<keyword evidence="1" id="KW-0150">Chloroplast</keyword>
<dbReference type="RefSeq" id="YP_003289272.1">
    <property type="nucleotide sequence ID" value="NC_013498.1"/>
</dbReference>
<geneLocation type="chloroplast" evidence="1"/>
<sequence length="32" mass="3760">MGLLKRKRNICELEFAALKTVLDKTRLELEVK</sequence>
<evidence type="ECO:0000313" key="1">
    <source>
        <dbReference type="EMBL" id="CAV31303.1"/>
    </source>
</evidence>
<protein>
    <submittedName>
        <fullName evidence="1">Uncharacterized protein Escp161</fullName>
    </submittedName>
</protein>
<reference evidence="1" key="2">
    <citation type="journal article" date="2009" name="BMC Evol. Biol.">
        <title>Plastid genomes of two brown algae, Ectocarpus siliculosus and Fucus vesiculosus: further insights on the evolution of red-algal derived plastids.</title>
        <authorList>
            <person name="Le Corguille G."/>
            <person name="Pearson G."/>
            <person name="Valente M."/>
            <person name="Viegas C."/>
            <person name="Gschloessl B."/>
            <person name="Corre E."/>
            <person name="Bailly X."/>
            <person name="Peters A.F."/>
            <person name="Jubin C."/>
            <person name="Vacherie B."/>
            <person name="Cock J.M."/>
            <person name="Leblanc C."/>
        </authorList>
    </citation>
    <scope>NUCLEOTIDE SEQUENCE [LARGE SCALE GENOMIC DNA]</scope>
</reference>
<proteinExistence type="predicted"/>
<reference evidence="1" key="1">
    <citation type="submission" date="2008-12" db="EMBL/GenBank/DDBJ databases">
        <authorList>
            <person name="Genoscope - CEA"/>
        </authorList>
    </citation>
    <scope>NUCLEOTIDE SEQUENCE</scope>
</reference>
<dbReference type="InParanoid" id="D1J7B9"/>
<keyword evidence="1" id="KW-0934">Plastid</keyword>
<dbReference type="EMBL" id="FP102296">
    <property type="protein sequence ID" value="CAV31303.1"/>
    <property type="molecule type" value="Genomic_DNA"/>
</dbReference>
<organism>
    <name type="scientific">Ectocarpus siliculosus</name>
    <name type="common">Brown alga</name>
    <name type="synonym">Conferva siliculosa</name>
    <dbReference type="NCBI Taxonomy" id="2880"/>
    <lineage>
        <taxon>Eukaryota</taxon>
        <taxon>Sar</taxon>
        <taxon>Stramenopiles</taxon>
        <taxon>Ochrophyta</taxon>
        <taxon>PX clade</taxon>
        <taxon>Phaeophyceae</taxon>
        <taxon>Ectocarpales</taxon>
        <taxon>Ectocarpaceae</taxon>
        <taxon>Ectocarpus</taxon>
    </lineage>
</organism>
<dbReference type="AlphaFoldDB" id="D1J7B9"/>
<gene>
    <name evidence="1" type="primary">Escp161</name>
    <name evidence="1" type="ORF">Es_cpDNA_161</name>
</gene>
<dbReference type="GeneID" id="8594785"/>
<name>D1J7B9_ECTSI</name>
<accession>D1J7B9</accession>
<dbReference type="EMBL" id="FP102343">
    <property type="protein sequence ID" value="CAT18854.1"/>
    <property type="molecule type" value="Genomic_DNA"/>
</dbReference>